<protein>
    <recommendedName>
        <fullName evidence="4">Lectin</fullName>
    </recommendedName>
</protein>
<dbReference type="SUPFAM" id="SSF50370">
    <property type="entry name" value="Ricin B-like lectins"/>
    <property type="match status" value="1"/>
</dbReference>
<keyword evidence="1" id="KW-0732">Signal</keyword>
<evidence type="ECO:0008006" key="4">
    <source>
        <dbReference type="Google" id="ProtNLM"/>
    </source>
</evidence>
<feature type="chain" id="PRO_5041917620" description="Lectin" evidence="1">
    <location>
        <begin position="19"/>
        <end position="220"/>
    </location>
</feature>
<proteinExistence type="predicted"/>
<feature type="signal peptide" evidence="1">
    <location>
        <begin position="1"/>
        <end position="18"/>
    </location>
</feature>
<dbReference type="Gene3D" id="2.80.10.50">
    <property type="match status" value="1"/>
</dbReference>
<gene>
    <name evidence="2" type="ORF">DFH08DRAFT_1051506</name>
</gene>
<evidence type="ECO:0000313" key="3">
    <source>
        <dbReference type="Proteomes" id="UP001218218"/>
    </source>
</evidence>
<dbReference type="InterPro" id="IPR035992">
    <property type="entry name" value="Ricin_B-like_lectins"/>
</dbReference>
<dbReference type="CDD" id="cd23714">
    <property type="entry name" value="beta-trefoil_Ricin_MtaL"/>
    <property type="match status" value="1"/>
</dbReference>
<organism evidence="2 3">
    <name type="scientific">Mycena albidolilacea</name>
    <dbReference type="NCBI Taxonomy" id="1033008"/>
    <lineage>
        <taxon>Eukaryota</taxon>
        <taxon>Fungi</taxon>
        <taxon>Dikarya</taxon>
        <taxon>Basidiomycota</taxon>
        <taxon>Agaricomycotina</taxon>
        <taxon>Agaricomycetes</taxon>
        <taxon>Agaricomycetidae</taxon>
        <taxon>Agaricales</taxon>
        <taxon>Marasmiineae</taxon>
        <taxon>Mycenaceae</taxon>
        <taxon>Mycena</taxon>
    </lineage>
</organism>
<dbReference type="AlphaFoldDB" id="A0AAD6Z558"/>
<evidence type="ECO:0000256" key="1">
    <source>
        <dbReference type="SAM" id="SignalP"/>
    </source>
</evidence>
<dbReference type="EMBL" id="JARIHO010000088">
    <property type="protein sequence ID" value="KAJ7307649.1"/>
    <property type="molecule type" value="Genomic_DNA"/>
</dbReference>
<comment type="caution">
    <text evidence="2">The sequence shown here is derived from an EMBL/GenBank/DDBJ whole genome shotgun (WGS) entry which is preliminary data.</text>
</comment>
<accession>A0AAD6Z558</accession>
<reference evidence="2" key="1">
    <citation type="submission" date="2023-03" db="EMBL/GenBank/DDBJ databases">
        <title>Massive genome expansion in bonnet fungi (Mycena s.s.) driven by repeated elements and novel gene families across ecological guilds.</title>
        <authorList>
            <consortium name="Lawrence Berkeley National Laboratory"/>
            <person name="Harder C.B."/>
            <person name="Miyauchi S."/>
            <person name="Viragh M."/>
            <person name="Kuo A."/>
            <person name="Thoen E."/>
            <person name="Andreopoulos B."/>
            <person name="Lu D."/>
            <person name="Skrede I."/>
            <person name="Drula E."/>
            <person name="Henrissat B."/>
            <person name="Morin E."/>
            <person name="Kohler A."/>
            <person name="Barry K."/>
            <person name="LaButti K."/>
            <person name="Morin E."/>
            <person name="Salamov A."/>
            <person name="Lipzen A."/>
            <person name="Mereny Z."/>
            <person name="Hegedus B."/>
            <person name="Baldrian P."/>
            <person name="Stursova M."/>
            <person name="Weitz H."/>
            <person name="Taylor A."/>
            <person name="Grigoriev I.V."/>
            <person name="Nagy L.G."/>
            <person name="Martin F."/>
            <person name="Kauserud H."/>
        </authorList>
    </citation>
    <scope>NUCLEOTIDE SEQUENCE</scope>
    <source>
        <strain evidence="2">CBHHK002</strain>
    </source>
</reference>
<dbReference type="PROSITE" id="PS51257">
    <property type="entry name" value="PROKAR_LIPOPROTEIN"/>
    <property type="match status" value="1"/>
</dbReference>
<keyword evidence="3" id="KW-1185">Reference proteome</keyword>
<evidence type="ECO:0000313" key="2">
    <source>
        <dbReference type="EMBL" id="KAJ7307649.1"/>
    </source>
</evidence>
<name>A0AAD6Z558_9AGAR</name>
<dbReference type="Proteomes" id="UP001218218">
    <property type="component" value="Unassembled WGS sequence"/>
</dbReference>
<sequence length="220" mass="24100">MFSKILTVGLAALTFVRAAPATGFQAPMAISCNVNVPVNFQSDICWRACFPESPTCPEGWSSRKLGYCYTCCKDDDFHSASAAAYSLEPGLYRILDVPTGTLLRDYSRDGPVFVSLTKEWPGDFAVWKVEEAQDGAVIISNIGLGSPVYAGNDKTIIAGYERPPVPFAIESAGDDTFVIKSVFEDLVWTRKNPGSVRSDVQLRPANGDDSQKWRFIPLDN</sequence>